<dbReference type="InterPro" id="IPR001087">
    <property type="entry name" value="GDSL"/>
</dbReference>
<sequence length="372" mass="40255">MKTVLALILAIVGVVSGDLKDLGYPNYNCPGVMGPSATVPTNAHSVRPADIKVIGALGDSLTAGNGAAATNLDGMRYEYRGLAFPIGGDKNLDTHVTLANVLLKYNSKLFGQSHGIGTQTMWSQAQLNAAVSGSTSSNLASQALDLVHKIQTHPQIDIQNDWKLIHIFIGGNDVCAACYSHTETPQIWQDNIKKAIQILHDNLPRTIVSLTGLFDMVILRTIDAANDLCKVIHGIECKCDSEGYPNFDIEAVSRAFQAKQMELQTSGIYDDRTDFTLIVQPFLFNTTQPPKTADGQIDLTFFAPDCFHFSQYGHALVAKGLWNNMVQPVGAKTMAMNYSDPTTALLCPSASCPFIRTTKNSASCAHYLTPGM</sequence>
<name>A0A914W5S4_9BILA</name>
<evidence type="ECO:0000313" key="3">
    <source>
        <dbReference type="WBParaSite" id="PSAMB.scaffold3082size19729.g20264.t1"/>
    </source>
</evidence>
<dbReference type="AlphaFoldDB" id="A0A914W5S4"/>
<proteinExistence type="predicted"/>
<evidence type="ECO:0000256" key="1">
    <source>
        <dbReference type="SAM" id="SignalP"/>
    </source>
</evidence>
<dbReference type="SUPFAM" id="SSF52266">
    <property type="entry name" value="SGNH hydrolase"/>
    <property type="match status" value="1"/>
</dbReference>
<dbReference type="WBParaSite" id="PSAMB.scaffold3082size19729.g20264.t1">
    <property type="protein sequence ID" value="PSAMB.scaffold3082size19729.g20264.t1"/>
    <property type="gene ID" value="PSAMB.scaffold3082size19729.g20264"/>
</dbReference>
<feature type="chain" id="PRO_5038091825" evidence="1">
    <location>
        <begin position="18"/>
        <end position="372"/>
    </location>
</feature>
<dbReference type="Proteomes" id="UP000887566">
    <property type="component" value="Unplaced"/>
</dbReference>
<dbReference type="PANTHER" id="PTHR21325:SF31">
    <property type="entry name" value="GH22081P-RELATED"/>
    <property type="match status" value="1"/>
</dbReference>
<organism evidence="2 3">
    <name type="scientific">Plectus sambesii</name>
    <dbReference type="NCBI Taxonomy" id="2011161"/>
    <lineage>
        <taxon>Eukaryota</taxon>
        <taxon>Metazoa</taxon>
        <taxon>Ecdysozoa</taxon>
        <taxon>Nematoda</taxon>
        <taxon>Chromadorea</taxon>
        <taxon>Plectida</taxon>
        <taxon>Plectina</taxon>
        <taxon>Plectoidea</taxon>
        <taxon>Plectidae</taxon>
        <taxon>Plectus</taxon>
    </lineage>
</organism>
<dbReference type="InterPro" id="IPR036514">
    <property type="entry name" value="SGNH_hydro_sf"/>
</dbReference>
<evidence type="ECO:0000313" key="2">
    <source>
        <dbReference type="Proteomes" id="UP000887566"/>
    </source>
</evidence>
<dbReference type="InterPro" id="IPR035547">
    <property type="entry name" value="Phospholipase_B"/>
</dbReference>
<dbReference type="Gene3D" id="3.40.50.1110">
    <property type="entry name" value="SGNH hydrolase"/>
    <property type="match status" value="1"/>
</dbReference>
<keyword evidence="2" id="KW-1185">Reference proteome</keyword>
<dbReference type="PANTHER" id="PTHR21325">
    <property type="entry name" value="PHOSPHOLIPASE B, PLB1"/>
    <property type="match status" value="1"/>
</dbReference>
<protein>
    <submittedName>
        <fullName evidence="3">Uncharacterized protein</fullName>
    </submittedName>
</protein>
<keyword evidence="1" id="KW-0732">Signal</keyword>
<accession>A0A914W5S4</accession>
<reference evidence="3" key="1">
    <citation type="submission" date="2022-11" db="UniProtKB">
        <authorList>
            <consortium name="WormBaseParasite"/>
        </authorList>
    </citation>
    <scope>IDENTIFICATION</scope>
</reference>
<dbReference type="FunFam" id="3.40.50.1110:FF:000017">
    <property type="entry name" value="Protein CBG05119"/>
    <property type="match status" value="1"/>
</dbReference>
<dbReference type="GO" id="GO:0006644">
    <property type="term" value="P:phospholipid metabolic process"/>
    <property type="evidence" value="ECO:0007669"/>
    <property type="project" value="TreeGrafter"/>
</dbReference>
<dbReference type="Pfam" id="PF00657">
    <property type="entry name" value="Lipase_GDSL"/>
    <property type="match status" value="1"/>
</dbReference>
<dbReference type="CDD" id="cd01824">
    <property type="entry name" value="Phospholipase_B_like"/>
    <property type="match status" value="1"/>
</dbReference>
<dbReference type="InterPro" id="IPR038885">
    <property type="entry name" value="PLB1"/>
</dbReference>
<dbReference type="GO" id="GO:0004620">
    <property type="term" value="F:phospholipase activity"/>
    <property type="evidence" value="ECO:0007669"/>
    <property type="project" value="InterPro"/>
</dbReference>
<feature type="signal peptide" evidence="1">
    <location>
        <begin position="1"/>
        <end position="17"/>
    </location>
</feature>